<evidence type="ECO:0000313" key="1">
    <source>
        <dbReference type="EMBL" id="KAK4215762.1"/>
    </source>
</evidence>
<keyword evidence="2" id="KW-1185">Reference proteome</keyword>
<protein>
    <submittedName>
        <fullName evidence="1">Uncharacterized protein</fullName>
    </submittedName>
</protein>
<dbReference type="PANTHER" id="PTHR38886">
    <property type="entry name" value="SESA DOMAIN-CONTAINING PROTEIN"/>
    <property type="match status" value="1"/>
</dbReference>
<reference evidence="1" key="2">
    <citation type="submission" date="2023-05" db="EMBL/GenBank/DDBJ databases">
        <authorList>
            <consortium name="Lawrence Berkeley National Laboratory"/>
            <person name="Steindorff A."/>
            <person name="Hensen N."/>
            <person name="Bonometti L."/>
            <person name="Westerberg I."/>
            <person name="Brannstrom I.O."/>
            <person name="Guillou S."/>
            <person name="Cros-Aarteil S."/>
            <person name="Calhoun S."/>
            <person name="Haridas S."/>
            <person name="Kuo A."/>
            <person name="Mondo S."/>
            <person name="Pangilinan J."/>
            <person name="Riley R."/>
            <person name="Labutti K."/>
            <person name="Andreopoulos B."/>
            <person name="Lipzen A."/>
            <person name="Chen C."/>
            <person name="Yanf M."/>
            <person name="Daum C."/>
            <person name="Ng V."/>
            <person name="Clum A."/>
            <person name="Ohm R."/>
            <person name="Martin F."/>
            <person name="Silar P."/>
            <person name="Natvig D."/>
            <person name="Lalanne C."/>
            <person name="Gautier V."/>
            <person name="Ament-Velasquez S.L."/>
            <person name="Kruys A."/>
            <person name="Hutchinson M.I."/>
            <person name="Powell A.J."/>
            <person name="Barry K."/>
            <person name="Miller A.N."/>
            <person name="Grigoriev I.V."/>
            <person name="Debuchy R."/>
            <person name="Gladieux P."/>
            <person name="Thoren M.H."/>
            <person name="Johannesson H."/>
        </authorList>
    </citation>
    <scope>NUCLEOTIDE SEQUENCE</scope>
    <source>
        <strain evidence="1">PSN293</strain>
    </source>
</reference>
<dbReference type="PANTHER" id="PTHR38886:SF1">
    <property type="entry name" value="NACHT-NTPASE AND P-LOOP NTPASES N-TERMINAL DOMAIN-CONTAINING PROTEIN"/>
    <property type="match status" value="1"/>
</dbReference>
<proteinExistence type="predicted"/>
<evidence type="ECO:0000313" key="2">
    <source>
        <dbReference type="Proteomes" id="UP001301769"/>
    </source>
</evidence>
<dbReference type="Proteomes" id="UP001301769">
    <property type="component" value="Unassembled WGS sequence"/>
</dbReference>
<organism evidence="1 2">
    <name type="scientific">Rhypophila decipiens</name>
    <dbReference type="NCBI Taxonomy" id="261697"/>
    <lineage>
        <taxon>Eukaryota</taxon>
        <taxon>Fungi</taxon>
        <taxon>Dikarya</taxon>
        <taxon>Ascomycota</taxon>
        <taxon>Pezizomycotina</taxon>
        <taxon>Sordariomycetes</taxon>
        <taxon>Sordariomycetidae</taxon>
        <taxon>Sordariales</taxon>
        <taxon>Naviculisporaceae</taxon>
        <taxon>Rhypophila</taxon>
    </lineage>
</organism>
<comment type="caution">
    <text evidence="1">The sequence shown here is derived from an EMBL/GenBank/DDBJ whole genome shotgun (WGS) entry which is preliminary data.</text>
</comment>
<reference evidence="1" key="1">
    <citation type="journal article" date="2023" name="Mol. Phylogenet. Evol.">
        <title>Genome-scale phylogeny and comparative genomics of the fungal order Sordariales.</title>
        <authorList>
            <person name="Hensen N."/>
            <person name="Bonometti L."/>
            <person name="Westerberg I."/>
            <person name="Brannstrom I.O."/>
            <person name="Guillou S."/>
            <person name="Cros-Aarteil S."/>
            <person name="Calhoun S."/>
            <person name="Haridas S."/>
            <person name="Kuo A."/>
            <person name="Mondo S."/>
            <person name="Pangilinan J."/>
            <person name="Riley R."/>
            <person name="LaButti K."/>
            <person name="Andreopoulos B."/>
            <person name="Lipzen A."/>
            <person name="Chen C."/>
            <person name="Yan M."/>
            <person name="Daum C."/>
            <person name="Ng V."/>
            <person name="Clum A."/>
            <person name="Steindorff A."/>
            <person name="Ohm R.A."/>
            <person name="Martin F."/>
            <person name="Silar P."/>
            <person name="Natvig D.O."/>
            <person name="Lalanne C."/>
            <person name="Gautier V."/>
            <person name="Ament-Velasquez S.L."/>
            <person name="Kruys A."/>
            <person name="Hutchinson M.I."/>
            <person name="Powell A.J."/>
            <person name="Barry K."/>
            <person name="Miller A.N."/>
            <person name="Grigoriev I.V."/>
            <person name="Debuchy R."/>
            <person name="Gladieux P."/>
            <person name="Hiltunen Thoren M."/>
            <person name="Johannesson H."/>
        </authorList>
    </citation>
    <scope>NUCLEOTIDE SEQUENCE</scope>
    <source>
        <strain evidence="1">PSN293</strain>
    </source>
</reference>
<sequence length="276" mass="31481">MPAQYTMSIQIGPEALIFDTRDWTPELRVKRGSVGQIFWQIFTPFSFPPTLVQFFTGRNLLTSSTSSGVDPSHRVYLHNHHIKLLTMSFGWSAGDIAAAIKLAHRVYDALDSCHGAKKEYREETSFLKELIQTLEPLKSFTAWGAHPVYGKDIIDRVAFMKEPVENMLQEIVKLEASLGAGSKSGRHRNVLPKLEWHFRISKRVLDLRTQIGGHMRILDSLLQRLTLDIVSTVQLTLPDVFVSAFQRRIIRPDLIRTLKEIVDTSNTTKLLFEHDT</sequence>
<name>A0AAN6YFN3_9PEZI</name>
<accession>A0AAN6YFN3</accession>
<dbReference type="EMBL" id="MU858076">
    <property type="protein sequence ID" value="KAK4215762.1"/>
    <property type="molecule type" value="Genomic_DNA"/>
</dbReference>
<gene>
    <name evidence="1" type="ORF">QBC37DRAFT_457879</name>
</gene>
<dbReference type="AlphaFoldDB" id="A0AAN6YFN3"/>